<evidence type="ECO:0000313" key="2">
    <source>
        <dbReference type="EMBL" id="GAT01399.1"/>
    </source>
</evidence>
<organism evidence="2 3">
    <name type="scientific">Mycolicibacterium fortuitum subsp. acetamidolyticum</name>
    <dbReference type="NCBI Taxonomy" id="144550"/>
    <lineage>
        <taxon>Bacteria</taxon>
        <taxon>Bacillati</taxon>
        <taxon>Actinomycetota</taxon>
        <taxon>Actinomycetes</taxon>
        <taxon>Mycobacteriales</taxon>
        <taxon>Mycobacteriaceae</taxon>
        <taxon>Mycolicibacterium</taxon>
    </lineage>
</organism>
<proteinExistence type="predicted"/>
<dbReference type="EMBL" id="BCSZ01000013">
    <property type="protein sequence ID" value="GAT01399.1"/>
    <property type="molecule type" value="Genomic_DNA"/>
</dbReference>
<reference evidence="2 3" key="1">
    <citation type="journal article" date="2016" name="Genome Announc.">
        <title>Draft Genome Sequences of Five Rapidly Growing Mycobacterium Species, M. thermoresistibile, M. fortuitum subsp. acetamidolyticum, M. canariasense, M. brisbanense, and M. novocastrense.</title>
        <authorList>
            <person name="Katahira K."/>
            <person name="Ogura Y."/>
            <person name="Gotoh Y."/>
            <person name="Hayashi T."/>
        </authorList>
    </citation>
    <scope>NUCLEOTIDE SEQUENCE [LARGE SCALE GENOMIC DNA]</scope>
    <source>
        <strain evidence="2 3">JCM6368</strain>
    </source>
</reference>
<evidence type="ECO:0008006" key="4">
    <source>
        <dbReference type="Google" id="ProtNLM"/>
    </source>
</evidence>
<gene>
    <name evidence="2" type="ORF">RMCFA_1513</name>
</gene>
<feature type="region of interest" description="Disordered" evidence="1">
    <location>
        <begin position="145"/>
        <end position="165"/>
    </location>
</feature>
<accession>A0A100WNN5</accession>
<sequence>MRSRELVAVVYTAVRVPDAIATLPATPGITYRGMSGPPPRESFTVSAVLPTSADPRIATENFTADRVAAIVTVTGRFVGPLSRHPEEREVAILPGTLLTPVGTVTVTGLTNPVVLLAEPGHAPGLPPGRDELERVVREQVTHALAGPPAPVRSPGRFTPSAGTPVPPADDADVWRLKVFYSTPFGDTKDGRQKLFLLERDGVRYVPVFRSLDSMKAFYERMNRAAYMVLEGDVKTVMDTNRSIELMRSTGIVIDPFGDDPVEIPPTA</sequence>
<evidence type="ECO:0000313" key="3">
    <source>
        <dbReference type="Proteomes" id="UP000069705"/>
    </source>
</evidence>
<dbReference type="AlphaFoldDB" id="A0A100WNN5"/>
<protein>
    <recommendedName>
        <fullName evidence="4">SseB protein N-terminal domain-containing protein</fullName>
    </recommendedName>
</protein>
<name>A0A100WNN5_MYCFO</name>
<evidence type="ECO:0000256" key="1">
    <source>
        <dbReference type="SAM" id="MobiDB-lite"/>
    </source>
</evidence>
<dbReference type="Proteomes" id="UP000069705">
    <property type="component" value="Unassembled WGS sequence"/>
</dbReference>
<dbReference type="Gene3D" id="3.90.176.10">
    <property type="entry name" value="Toxin ADP-ribosyltransferase, Chain A, domain 1"/>
    <property type="match status" value="1"/>
</dbReference>
<comment type="caution">
    <text evidence="2">The sequence shown here is derived from an EMBL/GenBank/DDBJ whole genome shotgun (WGS) entry which is preliminary data.</text>
</comment>
<reference evidence="3" key="2">
    <citation type="submission" date="2016-02" db="EMBL/GenBank/DDBJ databases">
        <title>Draft genome sequence of five rapidly growing Mycobacterium species.</title>
        <authorList>
            <person name="Katahira K."/>
            <person name="Gotou Y."/>
            <person name="Iida K."/>
            <person name="Ogura Y."/>
            <person name="Hayashi T."/>
        </authorList>
    </citation>
    <scope>NUCLEOTIDE SEQUENCE [LARGE SCALE GENOMIC DNA]</scope>
    <source>
        <strain evidence="3">JCM6368</strain>
    </source>
</reference>